<accession>A0ABS4H067</accession>
<comment type="caution">
    <text evidence="1">The sequence shown here is derived from an EMBL/GenBank/DDBJ whole genome shotgun (WGS) entry which is preliminary data.</text>
</comment>
<evidence type="ECO:0000313" key="1">
    <source>
        <dbReference type="EMBL" id="MBP1935914.1"/>
    </source>
</evidence>
<dbReference type="EMBL" id="JAGGKP010000001">
    <property type="protein sequence ID" value="MBP1935914.1"/>
    <property type="molecule type" value="Genomic_DNA"/>
</dbReference>
<keyword evidence="2" id="KW-1185">Reference proteome</keyword>
<sequence length="128" mass="14281">MSETTQRMLLLSVALSLFITACVYTLHLGSQMDRALLVVRDNNYGQKRSVQSTIEMTDPETYSGAQVLQSIAQIKENGVAIKVDGHIFPETTDINDVDVSLLDLTKNYIVSYIRNGSGKLIQIVFNKR</sequence>
<protein>
    <recommendedName>
        <fullName evidence="3">Lipoprotein</fullName>
    </recommendedName>
</protein>
<organism evidence="1 2">
    <name type="scientific">Paenibacillus sediminis</name>
    <dbReference type="NCBI Taxonomy" id="664909"/>
    <lineage>
        <taxon>Bacteria</taxon>
        <taxon>Bacillati</taxon>
        <taxon>Bacillota</taxon>
        <taxon>Bacilli</taxon>
        <taxon>Bacillales</taxon>
        <taxon>Paenibacillaceae</taxon>
        <taxon>Paenibacillus</taxon>
    </lineage>
</organism>
<dbReference type="RefSeq" id="WP_209845588.1">
    <property type="nucleotide sequence ID" value="NZ_CBCRVE010000001.1"/>
</dbReference>
<name>A0ABS4H067_9BACL</name>
<evidence type="ECO:0000313" key="2">
    <source>
        <dbReference type="Proteomes" id="UP001519273"/>
    </source>
</evidence>
<reference evidence="1 2" key="1">
    <citation type="submission" date="2021-03" db="EMBL/GenBank/DDBJ databases">
        <title>Genomic Encyclopedia of Type Strains, Phase IV (KMG-IV): sequencing the most valuable type-strain genomes for metagenomic binning, comparative biology and taxonomic classification.</title>
        <authorList>
            <person name="Goeker M."/>
        </authorList>
    </citation>
    <scope>NUCLEOTIDE SEQUENCE [LARGE SCALE GENOMIC DNA]</scope>
    <source>
        <strain evidence="1 2">DSM 23491</strain>
    </source>
</reference>
<dbReference type="Proteomes" id="UP001519273">
    <property type="component" value="Unassembled WGS sequence"/>
</dbReference>
<gene>
    <name evidence="1" type="ORF">J2Z20_000775</name>
</gene>
<proteinExistence type="predicted"/>
<evidence type="ECO:0008006" key="3">
    <source>
        <dbReference type="Google" id="ProtNLM"/>
    </source>
</evidence>
<dbReference type="PROSITE" id="PS51257">
    <property type="entry name" value="PROKAR_LIPOPROTEIN"/>
    <property type="match status" value="1"/>
</dbReference>